<comment type="caution">
    <text evidence="3">The sequence shown here is derived from an EMBL/GenBank/DDBJ whole genome shotgun (WGS) entry which is preliminary data.</text>
</comment>
<dbReference type="InterPro" id="IPR001466">
    <property type="entry name" value="Beta-lactam-related"/>
</dbReference>
<dbReference type="EMBL" id="JANAWD010000471">
    <property type="protein sequence ID" value="KAJ3478969.1"/>
    <property type="molecule type" value="Genomic_DNA"/>
</dbReference>
<gene>
    <name evidence="3" type="ORF">NLI96_g9389</name>
</gene>
<evidence type="ECO:0000259" key="2">
    <source>
        <dbReference type="Pfam" id="PF00144"/>
    </source>
</evidence>
<evidence type="ECO:0000256" key="1">
    <source>
        <dbReference type="SAM" id="SignalP"/>
    </source>
</evidence>
<dbReference type="AlphaFoldDB" id="A0AAD5V0S1"/>
<reference evidence="3" key="1">
    <citation type="submission" date="2022-07" db="EMBL/GenBank/DDBJ databases">
        <title>Genome Sequence of Physisporinus lineatus.</title>
        <authorList>
            <person name="Buettner E."/>
        </authorList>
    </citation>
    <scope>NUCLEOTIDE SEQUENCE</scope>
    <source>
        <strain evidence="3">VT162</strain>
    </source>
</reference>
<name>A0AAD5V0S1_9APHY</name>
<sequence length="216" mass="23846">MKAAVFLKWLSELVAVSYAAQIPLTSNSSLTTGIKTENLKDGAAEFKCFITPQFSALVNLTLEATKTPGLSLGIVQVVSHTNDVQTEFGTWGTMSGDGDEMMQETMFDIGSCSKAFLATAMGILMEDYAQGKNVTPLPDGLGSFAWKTKVQDLFPGDDSEWKLKDDWASQKVNIRDMLTHVSGLPRHDLSYGPSDALIDLVRKLRYLRPQFELREQ</sequence>
<dbReference type="InterPro" id="IPR012338">
    <property type="entry name" value="Beta-lactam/transpept-like"/>
</dbReference>
<protein>
    <recommendedName>
        <fullName evidence="2">Beta-lactamase-related domain-containing protein</fullName>
    </recommendedName>
</protein>
<feature type="domain" description="Beta-lactamase-related" evidence="2">
    <location>
        <begin position="75"/>
        <end position="212"/>
    </location>
</feature>
<keyword evidence="1" id="KW-0732">Signal</keyword>
<evidence type="ECO:0000313" key="4">
    <source>
        <dbReference type="Proteomes" id="UP001212997"/>
    </source>
</evidence>
<accession>A0AAD5V0S1</accession>
<keyword evidence="4" id="KW-1185">Reference proteome</keyword>
<evidence type="ECO:0000313" key="3">
    <source>
        <dbReference type="EMBL" id="KAJ3478969.1"/>
    </source>
</evidence>
<feature type="chain" id="PRO_5042096659" description="Beta-lactamase-related domain-containing protein" evidence="1">
    <location>
        <begin position="20"/>
        <end position="216"/>
    </location>
</feature>
<dbReference type="Proteomes" id="UP001212997">
    <property type="component" value="Unassembled WGS sequence"/>
</dbReference>
<proteinExistence type="predicted"/>
<dbReference type="Pfam" id="PF00144">
    <property type="entry name" value="Beta-lactamase"/>
    <property type="match status" value="1"/>
</dbReference>
<organism evidence="3 4">
    <name type="scientific">Meripilus lineatus</name>
    <dbReference type="NCBI Taxonomy" id="2056292"/>
    <lineage>
        <taxon>Eukaryota</taxon>
        <taxon>Fungi</taxon>
        <taxon>Dikarya</taxon>
        <taxon>Basidiomycota</taxon>
        <taxon>Agaricomycotina</taxon>
        <taxon>Agaricomycetes</taxon>
        <taxon>Polyporales</taxon>
        <taxon>Meripilaceae</taxon>
        <taxon>Meripilus</taxon>
    </lineage>
</organism>
<feature type="signal peptide" evidence="1">
    <location>
        <begin position="1"/>
        <end position="19"/>
    </location>
</feature>
<dbReference type="SUPFAM" id="SSF56601">
    <property type="entry name" value="beta-lactamase/transpeptidase-like"/>
    <property type="match status" value="1"/>
</dbReference>
<dbReference type="Gene3D" id="3.40.710.10">
    <property type="entry name" value="DD-peptidase/beta-lactamase superfamily"/>
    <property type="match status" value="1"/>
</dbReference>